<reference evidence="3" key="2">
    <citation type="journal article" date="2017" name="Plant Physiol. Biochem.">
        <title>Differential oxidative and antioxidative response of duckweed Lemna minor toward plant growth promoting/inhibiting bacteria.</title>
        <authorList>
            <person name="Ishizawa H."/>
            <person name="Kuroda M."/>
            <person name="Morikawa M."/>
            <person name="Ike M."/>
        </authorList>
    </citation>
    <scope>NUCLEOTIDE SEQUENCE [LARGE SCALE GENOMIC DNA]</scope>
    <source>
        <strain evidence="3">M6</strain>
    </source>
</reference>
<dbReference type="EMBL" id="AP018828">
    <property type="protein sequence ID" value="BBF81948.1"/>
    <property type="molecule type" value="Genomic_DNA"/>
</dbReference>
<evidence type="ECO:0000313" key="3">
    <source>
        <dbReference type="Proteomes" id="UP000278756"/>
    </source>
</evidence>
<dbReference type="Proteomes" id="UP000278756">
    <property type="component" value="Chromosome 2"/>
</dbReference>
<evidence type="ECO:0000256" key="1">
    <source>
        <dbReference type="SAM" id="MobiDB-lite"/>
    </source>
</evidence>
<name>A0A3G9GBM3_9CAUL</name>
<gene>
    <name evidence="2" type="ORF">EM6_2564</name>
</gene>
<reference evidence="3" key="1">
    <citation type="journal article" date="2017" name="Biotechnol. Biofuels">
        <title>Evaluation of environmental bacterial communities as a factor affecting the growth of duckweed Lemna minor.</title>
        <authorList>
            <person name="Ishizawa H."/>
            <person name="Kuroda M."/>
            <person name="Morikawa M."/>
            <person name="Ike M."/>
        </authorList>
    </citation>
    <scope>NUCLEOTIDE SEQUENCE [LARGE SCALE GENOMIC DNA]</scope>
    <source>
        <strain evidence="3">M6</strain>
    </source>
</reference>
<organism evidence="2 3">
    <name type="scientific">Asticcacaulis excentricus</name>
    <dbReference type="NCBI Taxonomy" id="78587"/>
    <lineage>
        <taxon>Bacteria</taxon>
        <taxon>Pseudomonadati</taxon>
        <taxon>Pseudomonadota</taxon>
        <taxon>Alphaproteobacteria</taxon>
        <taxon>Caulobacterales</taxon>
        <taxon>Caulobacteraceae</taxon>
        <taxon>Asticcacaulis</taxon>
    </lineage>
</organism>
<dbReference type="AlphaFoldDB" id="A0A3G9GBM3"/>
<proteinExistence type="predicted"/>
<feature type="region of interest" description="Disordered" evidence="1">
    <location>
        <begin position="28"/>
        <end position="48"/>
    </location>
</feature>
<protein>
    <recommendedName>
        <fullName evidence="4">DUF805 domain-containing protein</fullName>
    </recommendedName>
</protein>
<evidence type="ECO:0000313" key="2">
    <source>
        <dbReference type="EMBL" id="BBF81948.1"/>
    </source>
</evidence>
<sequence>MIGTAGNIIHWLNRALILILSVIPGTKGPNRYGPPPGQKAAPDLSVFE</sequence>
<accession>A0A3G9GBM3</accession>
<evidence type="ECO:0008006" key="4">
    <source>
        <dbReference type="Google" id="ProtNLM"/>
    </source>
</evidence>